<evidence type="ECO:0000313" key="2">
    <source>
        <dbReference type="EMBL" id="GAH25394.1"/>
    </source>
</evidence>
<dbReference type="AlphaFoldDB" id="X1F7M2"/>
<evidence type="ECO:0000256" key="1">
    <source>
        <dbReference type="SAM" id="Phobius"/>
    </source>
</evidence>
<protein>
    <submittedName>
        <fullName evidence="2">Uncharacterized protein</fullName>
    </submittedName>
</protein>
<keyword evidence="1" id="KW-1133">Transmembrane helix</keyword>
<name>X1F7M2_9ZZZZ</name>
<proteinExistence type="predicted"/>
<sequence length="127" mass="14520">MLEAILSKYLLNALLLSLVSIFYSFLKNKLGEDRASTIKEAILSAMLWAEEELGIGNGSQKWEIAWKKLIEILADKNISLKKSEEKAVRMMMKANMGKINQQTYDVLMKKKLIKDKKVVQQSLLTSR</sequence>
<accession>X1F7M2</accession>
<keyword evidence="1" id="KW-0472">Membrane</keyword>
<dbReference type="EMBL" id="BARU01000821">
    <property type="protein sequence ID" value="GAH25394.1"/>
    <property type="molecule type" value="Genomic_DNA"/>
</dbReference>
<keyword evidence="1" id="KW-0812">Transmembrane</keyword>
<feature type="transmembrane region" description="Helical" evidence="1">
    <location>
        <begin position="6"/>
        <end position="26"/>
    </location>
</feature>
<comment type="caution">
    <text evidence="2">The sequence shown here is derived from an EMBL/GenBank/DDBJ whole genome shotgun (WGS) entry which is preliminary data.</text>
</comment>
<gene>
    <name evidence="2" type="ORF">S03H2_02456</name>
</gene>
<reference evidence="2" key="1">
    <citation type="journal article" date="2014" name="Front. Microbiol.">
        <title>High frequency of phylogenetically diverse reductive dehalogenase-homologous genes in deep subseafloor sedimentary metagenomes.</title>
        <authorList>
            <person name="Kawai M."/>
            <person name="Futagami T."/>
            <person name="Toyoda A."/>
            <person name="Takaki Y."/>
            <person name="Nishi S."/>
            <person name="Hori S."/>
            <person name="Arai W."/>
            <person name="Tsubouchi T."/>
            <person name="Morono Y."/>
            <person name="Uchiyama I."/>
            <person name="Ito T."/>
            <person name="Fujiyama A."/>
            <person name="Inagaki F."/>
            <person name="Takami H."/>
        </authorList>
    </citation>
    <scope>NUCLEOTIDE SEQUENCE</scope>
    <source>
        <strain evidence="2">Expedition CK06-06</strain>
    </source>
</reference>
<organism evidence="2">
    <name type="scientific">marine sediment metagenome</name>
    <dbReference type="NCBI Taxonomy" id="412755"/>
    <lineage>
        <taxon>unclassified sequences</taxon>
        <taxon>metagenomes</taxon>
        <taxon>ecological metagenomes</taxon>
    </lineage>
</organism>